<dbReference type="InterPro" id="IPR043502">
    <property type="entry name" value="DNA/RNA_pol_sf"/>
</dbReference>
<reference evidence="5" key="1">
    <citation type="journal article" date="2020" name="J Insects Food Feed">
        <title>The yellow mealworm (Tenebrio molitor) genome: a resource for the emerging insects as food and feed industry.</title>
        <authorList>
            <person name="Eriksson T."/>
            <person name="Andere A."/>
            <person name="Kelstrup H."/>
            <person name="Emery V."/>
            <person name="Picard C."/>
        </authorList>
    </citation>
    <scope>NUCLEOTIDE SEQUENCE</scope>
    <source>
        <strain evidence="5">Stoneville</strain>
        <tissue evidence="5">Whole head</tissue>
    </source>
</reference>
<dbReference type="SUPFAM" id="SSF46689">
    <property type="entry name" value="Homeodomain-like"/>
    <property type="match status" value="1"/>
</dbReference>
<dbReference type="SMART" id="SM01126">
    <property type="entry name" value="DDE_Tnp_IS1595"/>
    <property type="match status" value="1"/>
</dbReference>
<feature type="region of interest" description="Disordered" evidence="3">
    <location>
        <begin position="736"/>
        <end position="784"/>
    </location>
</feature>
<dbReference type="InterPro" id="IPR006579">
    <property type="entry name" value="Pre_C2HC_dom"/>
</dbReference>
<reference evidence="5" key="2">
    <citation type="submission" date="2021-08" db="EMBL/GenBank/DDBJ databases">
        <authorList>
            <person name="Eriksson T."/>
        </authorList>
    </citation>
    <scope>NUCLEOTIDE SEQUENCE</scope>
    <source>
        <strain evidence="5">Stoneville</strain>
        <tissue evidence="5">Whole head</tissue>
    </source>
</reference>
<dbReference type="Proteomes" id="UP000719412">
    <property type="component" value="Unassembled WGS sequence"/>
</dbReference>
<accession>A0A8J6HB84</accession>
<feature type="compositionally biased region" description="Pro residues" evidence="3">
    <location>
        <begin position="1062"/>
        <end position="1072"/>
    </location>
</feature>
<feature type="region of interest" description="Disordered" evidence="3">
    <location>
        <begin position="989"/>
        <end position="1073"/>
    </location>
</feature>
<gene>
    <name evidence="5" type="ORF">GEV33_012218</name>
</gene>
<sequence>MRAVETTHPDPAPVLEVFPTWPPRHCMPQQTRVPQMPPNPRAEQMRSRHFNLSPLRRSLRRVVAFVSLDKNSPNYGRNADRPHNRNEPPHERALTTQDSEFISHLNSAPRLVLSEHGLPYTPPPAALSGAPTAPPQYATNIATVNVAGLNRKKHALENFIATDLIKILPPASRIQSTNYHAISQISKPSTITLISYYNPPKEPLSTQLFQYASNLNRSIILGDFNARPTDFGDTSSNANGKTFSKLISELPIYRVENRNPTHIAGSILDHIVISENLIPHVDPQTFIGTTVTSDHLPLVAQLIRDTPPRTPQPIQIFDYKKADWHKFRREISKTLPHIIPVNSLSLVRAIDLNGRADYLFPNSEYLTTCTNPVFSIILFRIVNSNNSKCPTSSCKNLTLVKVTNKKPVKKWTLLNSAAASKRYLNTKMSSKKPKRKRINAEDAIEAATLQLTNKYNPLIDHPDSDLSDDESLMMNQKKTGRKIDEQIGGEGKIVEIDEAKIGKPKYNKGRYLEGQWVFGGIERGSNKFFLVAVEDGTANTLVGIIKDKIKPGTTIYSDYWKSYETLTAEHFDHLTQDMPPKRVIKTLSIQDKFNLIKDVDSGFKKKDIAIKYGVPKSTVSTILKNKEKVIKAIEEGVSVLCNDKCSDFSNASTTMSTMAPATQPTLEDVLTRMSAQIAALTQEVKELRALKEEVEELRCFNDARLVLLEESNEDMVSMTANPNVVIDMEEPFQEVKEDQAVEPGPSHGPPSAEVPKKAKKSNPPAPQANPNRPAPAQNKPPAENKIPPIIIRDAAKWASVTSAMTTRQIKFSKAKTCIDGIRVNTVTVDDFRALTRLLEERKVPYHSFALPEQKTLRAVLRTVPCEIAIDDVQADLEEQGLAPIKVTRMTSSRSKKPLPLVLVEVPKDKGAIFDLKAVCHLSVTIERPHKKGTPSQYHRCQRFHHSQRHCHALPKCVKCGESHDTHSCEKTNDDAAKCANCGGAHTASYRECPKFPRGPQAKKSPGPAAPKPQQKPAAAPAKQSATPAAPVRPSAPKTAPATNDNASKSFADAASSKKTASPTPPQATPKQPPAIGKVLTEILEAIQTSNTKEEILQNSNVRSLQIAFYNARGMRSSRNELEVFADDHDLDALLVSETKLQPGTPDPNIRGFELYPSDRTRGPGGGTAIYVRREIRHHQIALPVLQNVEATAVTIATANGPLTIISCYHPPRLLLRKNDINEILDSGTSVIAAGDFNAKHEAWGSRRANRNGRILIEHADNIDILIEAPPEPTYYDARDFHADTLDIALLKNVPFQTRLHASQALDSDHLPVLMNIGDEANDANRNSTVQITNWPRFAEVLESDFGPVPRIESVEDLESAAGAFEEKIKTAMSDSTRTRVEPQKKENLPQWIVDLIRAKNLARRQAYRTGSAVDTTEANRLGNEVKFALIDHRSDRWERKLKSLTAEDNSIWRMTKALRSNNKPLPPIQGANGLVFSDVDKAEAFADSLELQCRPNVVDADPVHIEEIENQVRLILSRHDDNPITPASPSEIRKIIGSLKKKKKAPGPDNISNTALKLLPPKVVVALTAILNASLRLCHFPSRWKNAIVIFIPKPGKNSKLPQSYHPITLLSSIGKVLEKVILTRLVKATDENSTIPDEQFGFRPKHSTVLSTQREIQAGVPQGSVLSPTLYAIFTADIPKPDNTKIALYADDTAILVRSWSPRIISRDLQRAVESLESWLRTWRIDVNPEKSNAILFTKRHFRPVGEIAMFNRVIPWITVVKYLRVKFDNHLTFIPQVEHAKTRSLIVRGQLNLLVCRRSKLSIKNKVTIYRQIVRPAMMYGSVVNGFFNNSVAEPANDNADACEKQTTKTLNWGDYKSSHLKTKLNPKLLLERPVTAGTSNNSQVEDENTNNEIKLGAADLKFSVEEEITEPPNYMDQDPLEIPSIIEEGSDEEVRPPSVPPPQLLGPVKMPKRETNKVAAEMQQINSIVKSIFDNVNKRQADPTKEELFGQ</sequence>
<dbReference type="PROSITE" id="PS50878">
    <property type="entry name" value="RT_POL"/>
    <property type="match status" value="1"/>
</dbReference>
<proteinExistence type="predicted"/>
<dbReference type="GO" id="GO:0071897">
    <property type="term" value="P:DNA biosynthetic process"/>
    <property type="evidence" value="ECO:0007669"/>
    <property type="project" value="UniProtKB-ARBA"/>
</dbReference>
<dbReference type="CDD" id="cd01650">
    <property type="entry name" value="RT_nLTR_like"/>
    <property type="match status" value="1"/>
</dbReference>
<evidence type="ECO:0000256" key="1">
    <source>
        <dbReference type="ARBA" id="ARBA00004123"/>
    </source>
</evidence>
<feature type="region of interest" description="Disordered" evidence="3">
    <location>
        <begin position="1933"/>
        <end position="1953"/>
    </location>
</feature>
<comment type="subcellular location">
    <subcellularLocation>
        <location evidence="1">Nucleus</location>
    </subcellularLocation>
</comment>
<dbReference type="PANTHER" id="PTHR33273:SF2">
    <property type="entry name" value="ENDONUCLEASE_EXONUCLEASE_PHOSPHATASE DOMAIN-CONTAINING PROTEIN"/>
    <property type="match status" value="1"/>
</dbReference>
<protein>
    <recommendedName>
        <fullName evidence="4">Reverse transcriptase domain-containing protein</fullName>
    </recommendedName>
</protein>
<dbReference type="InterPro" id="IPR007889">
    <property type="entry name" value="HTH_Psq"/>
</dbReference>
<dbReference type="Pfam" id="PF04218">
    <property type="entry name" value="CENP-B_N"/>
    <property type="match status" value="1"/>
</dbReference>
<dbReference type="Pfam" id="PF00078">
    <property type="entry name" value="RVT_1"/>
    <property type="match status" value="1"/>
</dbReference>
<dbReference type="InterPro" id="IPR024445">
    <property type="entry name" value="Tnp_ISXO2-like"/>
</dbReference>
<dbReference type="InterPro" id="IPR005135">
    <property type="entry name" value="Endo/exonuclease/phosphatase"/>
</dbReference>
<dbReference type="EMBL" id="JABDTM020027409">
    <property type="protein sequence ID" value="KAH0810573.1"/>
    <property type="molecule type" value="Genomic_DNA"/>
</dbReference>
<dbReference type="GO" id="GO:0003824">
    <property type="term" value="F:catalytic activity"/>
    <property type="evidence" value="ECO:0007669"/>
    <property type="project" value="InterPro"/>
</dbReference>
<feature type="compositionally biased region" description="Low complexity" evidence="3">
    <location>
        <begin position="998"/>
        <end position="1029"/>
    </location>
</feature>
<dbReference type="Pfam" id="PF07530">
    <property type="entry name" value="PRE_C2HC"/>
    <property type="match status" value="1"/>
</dbReference>
<keyword evidence="2" id="KW-0175">Coiled coil</keyword>
<dbReference type="GO" id="GO:0003677">
    <property type="term" value="F:DNA binding"/>
    <property type="evidence" value="ECO:0007669"/>
    <property type="project" value="InterPro"/>
</dbReference>
<evidence type="ECO:0000256" key="2">
    <source>
        <dbReference type="SAM" id="Coils"/>
    </source>
</evidence>
<name>A0A8J6HB84_TENMO</name>
<feature type="region of interest" description="Disordered" evidence="3">
    <location>
        <begin position="1139"/>
        <end position="1158"/>
    </location>
</feature>
<feature type="region of interest" description="Disordered" evidence="3">
    <location>
        <begin position="70"/>
        <end position="91"/>
    </location>
</feature>
<dbReference type="Gene3D" id="3.60.10.10">
    <property type="entry name" value="Endonuclease/exonuclease/phosphatase"/>
    <property type="match status" value="2"/>
</dbReference>
<dbReference type="InterPro" id="IPR009057">
    <property type="entry name" value="Homeodomain-like_sf"/>
</dbReference>
<evidence type="ECO:0000313" key="6">
    <source>
        <dbReference type="Proteomes" id="UP000719412"/>
    </source>
</evidence>
<dbReference type="SMART" id="SM00596">
    <property type="entry name" value="PRE_C2HC"/>
    <property type="match status" value="1"/>
</dbReference>
<feature type="coiled-coil region" evidence="2">
    <location>
        <begin position="670"/>
        <end position="700"/>
    </location>
</feature>
<evidence type="ECO:0000256" key="3">
    <source>
        <dbReference type="SAM" id="MobiDB-lite"/>
    </source>
</evidence>
<comment type="caution">
    <text evidence="5">The sequence shown here is derived from an EMBL/GenBank/DDBJ whole genome shotgun (WGS) entry which is preliminary data.</text>
</comment>
<feature type="compositionally biased region" description="Basic and acidic residues" evidence="3">
    <location>
        <begin position="78"/>
        <end position="91"/>
    </location>
</feature>
<dbReference type="InterPro" id="IPR000477">
    <property type="entry name" value="RT_dom"/>
</dbReference>
<feature type="compositionally biased region" description="Low complexity" evidence="3">
    <location>
        <begin position="768"/>
        <end position="781"/>
    </location>
</feature>
<organism evidence="5 6">
    <name type="scientific">Tenebrio molitor</name>
    <name type="common">Yellow mealworm beetle</name>
    <dbReference type="NCBI Taxonomy" id="7067"/>
    <lineage>
        <taxon>Eukaryota</taxon>
        <taxon>Metazoa</taxon>
        <taxon>Ecdysozoa</taxon>
        <taxon>Arthropoda</taxon>
        <taxon>Hexapoda</taxon>
        <taxon>Insecta</taxon>
        <taxon>Pterygota</taxon>
        <taxon>Neoptera</taxon>
        <taxon>Endopterygota</taxon>
        <taxon>Coleoptera</taxon>
        <taxon>Polyphaga</taxon>
        <taxon>Cucujiformia</taxon>
        <taxon>Tenebrionidae</taxon>
        <taxon>Tenebrio</taxon>
    </lineage>
</organism>
<evidence type="ECO:0000313" key="5">
    <source>
        <dbReference type="EMBL" id="KAH0810573.1"/>
    </source>
</evidence>
<dbReference type="SUPFAM" id="SSF56672">
    <property type="entry name" value="DNA/RNA polymerases"/>
    <property type="match status" value="1"/>
</dbReference>
<evidence type="ECO:0000259" key="4">
    <source>
        <dbReference type="PROSITE" id="PS50878"/>
    </source>
</evidence>
<dbReference type="Gene3D" id="1.10.10.60">
    <property type="entry name" value="Homeodomain-like"/>
    <property type="match status" value="1"/>
</dbReference>
<dbReference type="PANTHER" id="PTHR33273">
    <property type="entry name" value="DOMAIN-CONTAINING PROTEIN, PUTATIVE-RELATED"/>
    <property type="match status" value="1"/>
</dbReference>
<dbReference type="SUPFAM" id="SSF56219">
    <property type="entry name" value="DNase I-like"/>
    <property type="match status" value="2"/>
</dbReference>
<feature type="compositionally biased region" description="Low complexity" evidence="3">
    <location>
        <begin position="1046"/>
        <end position="1061"/>
    </location>
</feature>
<feature type="domain" description="Reverse transcriptase" evidence="4">
    <location>
        <begin position="1540"/>
        <end position="1763"/>
    </location>
</feature>
<dbReference type="Pfam" id="PF14529">
    <property type="entry name" value="Exo_endo_phos_2"/>
    <property type="match status" value="2"/>
</dbReference>
<dbReference type="GO" id="GO:0005634">
    <property type="term" value="C:nucleus"/>
    <property type="evidence" value="ECO:0007669"/>
    <property type="project" value="UniProtKB-SubCell"/>
</dbReference>
<keyword evidence="6" id="KW-1185">Reference proteome</keyword>
<dbReference type="InterPro" id="IPR036691">
    <property type="entry name" value="Endo/exonu/phosph_ase_sf"/>
</dbReference>